<dbReference type="GO" id="GO:0043295">
    <property type="term" value="F:glutathione binding"/>
    <property type="evidence" value="ECO:0007669"/>
    <property type="project" value="UniProtKB-UniRule"/>
</dbReference>
<reference evidence="15" key="1">
    <citation type="journal article" date="2023" name="Mol. Phylogenet. Evol.">
        <title>Genome-scale phylogeny and comparative genomics of the fungal order Sordariales.</title>
        <authorList>
            <person name="Hensen N."/>
            <person name="Bonometti L."/>
            <person name="Westerberg I."/>
            <person name="Brannstrom I.O."/>
            <person name="Guillou S."/>
            <person name="Cros-Aarteil S."/>
            <person name="Calhoun S."/>
            <person name="Haridas S."/>
            <person name="Kuo A."/>
            <person name="Mondo S."/>
            <person name="Pangilinan J."/>
            <person name="Riley R."/>
            <person name="LaButti K."/>
            <person name="Andreopoulos B."/>
            <person name="Lipzen A."/>
            <person name="Chen C."/>
            <person name="Yan M."/>
            <person name="Daum C."/>
            <person name="Ng V."/>
            <person name="Clum A."/>
            <person name="Steindorff A."/>
            <person name="Ohm R.A."/>
            <person name="Martin F."/>
            <person name="Silar P."/>
            <person name="Natvig D.O."/>
            <person name="Lalanne C."/>
            <person name="Gautier V."/>
            <person name="Ament-Velasquez S.L."/>
            <person name="Kruys A."/>
            <person name="Hutchinson M.I."/>
            <person name="Powell A.J."/>
            <person name="Barry K."/>
            <person name="Miller A.N."/>
            <person name="Grigoriev I.V."/>
            <person name="Debuchy R."/>
            <person name="Gladieux P."/>
            <person name="Hiltunen Thoren M."/>
            <person name="Johannesson H."/>
        </authorList>
    </citation>
    <scope>NUCLEOTIDE SEQUENCE</scope>
    <source>
        <strain evidence="15">CBS 123565</strain>
    </source>
</reference>
<keyword evidence="5 10" id="KW-0317">Glutathione biosynthesis</keyword>
<proteinExistence type="inferred from homology"/>
<dbReference type="GO" id="GO:0000287">
    <property type="term" value="F:magnesium ion binding"/>
    <property type="evidence" value="ECO:0007669"/>
    <property type="project" value="UniProtKB-UniRule"/>
</dbReference>
<feature type="binding site" evidence="11">
    <location>
        <position position="237"/>
    </location>
    <ligand>
        <name>substrate</name>
    </ligand>
</feature>
<comment type="caution">
    <text evidence="15">The sequence shown here is derived from an EMBL/GenBank/DDBJ whole genome shotgun (WGS) entry which is preliminary data.</text>
</comment>
<dbReference type="NCBIfam" id="TIGR01986">
    <property type="entry name" value="glut_syn_euk"/>
    <property type="match status" value="1"/>
</dbReference>
<comment type="subunit">
    <text evidence="3">Homodimer.</text>
</comment>
<feature type="binding site" evidence="11">
    <location>
        <position position="333"/>
    </location>
    <ligand>
        <name>ATP</name>
        <dbReference type="ChEBI" id="CHEBI:30616"/>
    </ligand>
</feature>
<evidence type="ECO:0000256" key="10">
    <source>
        <dbReference type="PIRNR" id="PIRNR001558"/>
    </source>
</evidence>
<dbReference type="Gene3D" id="3.30.1490.50">
    <property type="match status" value="1"/>
</dbReference>
<dbReference type="InterPro" id="IPR014042">
    <property type="entry name" value="Glutathione_synthase_a-hlx"/>
</dbReference>
<dbReference type="PIRSF" id="PIRSF001558">
    <property type="entry name" value="GSHase"/>
    <property type="match status" value="1"/>
</dbReference>
<feature type="domain" description="Glutathione synthase substrate-binding" evidence="14">
    <location>
        <begin position="221"/>
        <end position="330"/>
    </location>
</feature>
<dbReference type="InterPro" id="IPR014709">
    <property type="entry name" value="Glutathione_synthase_C_euk"/>
</dbReference>
<comment type="catalytic activity">
    <reaction evidence="10">
        <text>gamma-L-glutamyl-L-cysteine + glycine + ATP = glutathione + ADP + phosphate + H(+)</text>
        <dbReference type="Rhea" id="RHEA:13557"/>
        <dbReference type="ChEBI" id="CHEBI:15378"/>
        <dbReference type="ChEBI" id="CHEBI:30616"/>
        <dbReference type="ChEBI" id="CHEBI:43474"/>
        <dbReference type="ChEBI" id="CHEBI:57305"/>
        <dbReference type="ChEBI" id="CHEBI:57925"/>
        <dbReference type="ChEBI" id="CHEBI:58173"/>
        <dbReference type="ChEBI" id="CHEBI:456216"/>
        <dbReference type="EC" id="6.3.2.3"/>
    </reaction>
</comment>
<feature type="binding site" evidence="12">
    <location>
        <position position="151"/>
    </location>
    <ligand>
        <name>Mg(2+)</name>
        <dbReference type="ChEBI" id="CHEBI:18420"/>
    </ligand>
</feature>
<dbReference type="EC" id="6.3.2.3" evidence="10"/>
<dbReference type="FunFam" id="3.40.50.1760:FF:000001">
    <property type="entry name" value="Glutathione synthetase"/>
    <property type="match status" value="1"/>
</dbReference>
<dbReference type="InterPro" id="IPR037013">
    <property type="entry name" value="GSH-S_sub-bd_sf"/>
</dbReference>
<evidence type="ECO:0000256" key="8">
    <source>
        <dbReference type="ARBA" id="ARBA00022840"/>
    </source>
</evidence>
<organism evidence="15 16">
    <name type="scientific">Trichocladium antarcticum</name>
    <dbReference type="NCBI Taxonomy" id="1450529"/>
    <lineage>
        <taxon>Eukaryota</taxon>
        <taxon>Fungi</taxon>
        <taxon>Dikarya</taxon>
        <taxon>Ascomycota</taxon>
        <taxon>Pezizomycotina</taxon>
        <taxon>Sordariomycetes</taxon>
        <taxon>Sordariomycetidae</taxon>
        <taxon>Sordariales</taxon>
        <taxon>Chaetomiaceae</taxon>
        <taxon>Trichocladium</taxon>
    </lineage>
</organism>
<evidence type="ECO:0000256" key="1">
    <source>
        <dbReference type="ARBA" id="ARBA00004965"/>
    </source>
</evidence>
<dbReference type="InterPro" id="IPR016185">
    <property type="entry name" value="PreATP-grasp_dom_sf"/>
</dbReference>
<dbReference type="Gene3D" id="3.30.1490.80">
    <property type="match status" value="1"/>
</dbReference>
<reference evidence="15" key="2">
    <citation type="submission" date="2023-05" db="EMBL/GenBank/DDBJ databases">
        <authorList>
            <consortium name="Lawrence Berkeley National Laboratory"/>
            <person name="Steindorff A."/>
            <person name="Hensen N."/>
            <person name="Bonometti L."/>
            <person name="Westerberg I."/>
            <person name="Brannstrom I.O."/>
            <person name="Guillou S."/>
            <person name="Cros-Aarteil S."/>
            <person name="Calhoun S."/>
            <person name="Haridas S."/>
            <person name="Kuo A."/>
            <person name="Mondo S."/>
            <person name="Pangilinan J."/>
            <person name="Riley R."/>
            <person name="Labutti K."/>
            <person name="Andreopoulos B."/>
            <person name="Lipzen A."/>
            <person name="Chen C."/>
            <person name="Yanf M."/>
            <person name="Daum C."/>
            <person name="Ng V."/>
            <person name="Clum A."/>
            <person name="Ohm R."/>
            <person name="Martin F."/>
            <person name="Silar P."/>
            <person name="Natvig D."/>
            <person name="Lalanne C."/>
            <person name="Gautier V."/>
            <person name="Ament-Velasquez S.L."/>
            <person name="Kruys A."/>
            <person name="Hutchinson M.I."/>
            <person name="Powell A.J."/>
            <person name="Barry K."/>
            <person name="Miller A.N."/>
            <person name="Grigoriev I.V."/>
            <person name="Debuchy R."/>
            <person name="Gladieux P."/>
            <person name="Thoren M.H."/>
            <person name="Johannesson H."/>
        </authorList>
    </citation>
    <scope>NUCLEOTIDE SEQUENCE</scope>
    <source>
        <strain evidence="15">CBS 123565</strain>
    </source>
</reference>
<evidence type="ECO:0000256" key="5">
    <source>
        <dbReference type="ARBA" id="ARBA00022684"/>
    </source>
</evidence>
<feature type="binding site" evidence="13">
    <location>
        <begin position="294"/>
        <end position="297"/>
    </location>
    <ligand>
        <name>substrate</name>
    </ligand>
</feature>
<dbReference type="InterPro" id="IPR004887">
    <property type="entry name" value="GSH_synth_subst-bd"/>
</dbReference>
<dbReference type="Proteomes" id="UP001304895">
    <property type="component" value="Unassembled WGS sequence"/>
</dbReference>
<feature type="binding site" evidence="12">
    <location>
        <position position="153"/>
    </location>
    <ligand>
        <name>Mg(2+)</name>
        <dbReference type="ChEBI" id="CHEBI:18420"/>
    </ligand>
</feature>
<feature type="binding site" evidence="11">
    <location>
        <position position="133"/>
    </location>
    <ligand>
        <name>substrate</name>
    </ligand>
</feature>
<evidence type="ECO:0000256" key="3">
    <source>
        <dbReference type="ARBA" id="ARBA00011738"/>
    </source>
</evidence>
<keyword evidence="16" id="KW-1185">Reference proteome</keyword>
<comment type="cofactor">
    <cofactor evidence="10 12">
        <name>Mg(2+)</name>
        <dbReference type="ChEBI" id="CHEBI:18420"/>
    </cofactor>
    <text evidence="10 12">Binds 1 Mg(2+) ion per subunit.</text>
</comment>
<feature type="binding site" evidence="11">
    <location>
        <position position="494"/>
    </location>
    <ligand>
        <name>substrate</name>
    </ligand>
</feature>
<dbReference type="Gene3D" id="3.30.470.20">
    <property type="entry name" value="ATP-grasp fold, B domain"/>
    <property type="match status" value="1"/>
</dbReference>
<keyword evidence="8 10" id="KW-0067">ATP-binding</keyword>
<accession>A0AAN6UR08</accession>
<dbReference type="InterPro" id="IPR014049">
    <property type="entry name" value="Glutathione_synthase_N_euk"/>
</dbReference>
<dbReference type="Pfam" id="PF03917">
    <property type="entry name" value="GSH_synth_ATP"/>
    <property type="match status" value="1"/>
</dbReference>
<feature type="binding site" evidence="11">
    <location>
        <begin position="441"/>
        <end position="444"/>
    </location>
    <ligand>
        <name>ATP</name>
        <dbReference type="ChEBI" id="CHEBI:30616"/>
    </ligand>
</feature>
<feature type="binding site" evidence="13">
    <location>
        <begin position="231"/>
        <end position="233"/>
    </location>
    <ligand>
        <name>substrate</name>
    </ligand>
</feature>
<dbReference type="AlphaFoldDB" id="A0AAN6UR08"/>
<dbReference type="Gene3D" id="1.10.1080.10">
    <property type="entry name" value="Glutathione Synthetase, Chain A, domain 3"/>
    <property type="match status" value="1"/>
</dbReference>
<dbReference type="PANTHER" id="PTHR11130:SF0">
    <property type="entry name" value="GLUTATHIONE SYNTHETASE"/>
    <property type="match status" value="1"/>
</dbReference>
<feature type="binding site" evidence="13">
    <location>
        <begin position="155"/>
        <end position="158"/>
    </location>
    <ligand>
        <name>substrate</name>
    </ligand>
</feature>
<dbReference type="GO" id="GO:0005524">
    <property type="term" value="F:ATP binding"/>
    <property type="evidence" value="ECO:0007669"/>
    <property type="project" value="UniProtKB-UniRule"/>
</dbReference>
<feature type="binding site" evidence="11">
    <location>
        <position position="467"/>
    </location>
    <ligand>
        <name>ATP</name>
        <dbReference type="ChEBI" id="CHEBI:30616"/>
    </ligand>
</feature>
<evidence type="ECO:0000256" key="4">
    <source>
        <dbReference type="ARBA" id="ARBA00022598"/>
    </source>
</evidence>
<dbReference type="SUPFAM" id="SSF56059">
    <property type="entry name" value="Glutathione synthetase ATP-binding domain-like"/>
    <property type="match status" value="1"/>
</dbReference>
<dbReference type="PANTHER" id="PTHR11130">
    <property type="entry name" value="GLUTATHIONE SYNTHETASE"/>
    <property type="match status" value="1"/>
</dbReference>
<evidence type="ECO:0000256" key="13">
    <source>
        <dbReference type="PIRSR" id="PIRSR001558-3"/>
    </source>
</evidence>
<evidence type="ECO:0000256" key="2">
    <source>
        <dbReference type="ARBA" id="ARBA00010385"/>
    </source>
</evidence>
<feature type="binding site" evidence="12">
    <location>
        <position position="412"/>
    </location>
    <ligand>
        <name>Mg(2+)</name>
        <dbReference type="ChEBI" id="CHEBI:18420"/>
    </ligand>
</feature>
<feature type="binding site" evidence="11">
    <location>
        <position position="151"/>
    </location>
    <ligand>
        <name>ATP</name>
        <dbReference type="ChEBI" id="CHEBI:30616"/>
    </ligand>
</feature>
<evidence type="ECO:0000313" key="15">
    <source>
        <dbReference type="EMBL" id="KAK4137374.1"/>
    </source>
</evidence>
<dbReference type="EMBL" id="MU853402">
    <property type="protein sequence ID" value="KAK4137374.1"/>
    <property type="molecule type" value="Genomic_DNA"/>
</dbReference>
<dbReference type="SUPFAM" id="SSF52440">
    <property type="entry name" value="PreATP-grasp domain"/>
    <property type="match status" value="1"/>
</dbReference>
<dbReference type="Gene3D" id="3.40.50.1760">
    <property type="entry name" value="Glutathione synthase, substrate-binding domain superfamily, eukaryotic"/>
    <property type="match status" value="1"/>
</dbReference>
<feature type="binding site" evidence="11">
    <location>
        <position position="496"/>
    </location>
    <ligand>
        <name>ATP</name>
        <dbReference type="ChEBI" id="CHEBI:30616"/>
    </ligand>
</feature>
<evidence type="ECO:0000256" key="12">
    <source>
        <dbReference type="PIRSR" id="PIRSR001558-2"/>
    </source>
</evidence>
<comment type="similarity">
    <text evidence="2 10">Belongs to the eukaryotic GSH synthase family.</text>
</comment>
<evidence type="ECO:0000313" key="16">
    <source>
        <dbReference type="Proteomes" id="UP001304895"/>
    </source>
</evidence>
<evidence type="ECO:0000256" key="6">
    <source>
        <dbReference type="ARBA" id="ARBA00022723"/>
    </source>
</evidence>
<dbReference type="FunFam" id="3.30.1490.50:FF:000002">
    <property type="entry name" value="Glutathione synthetase"/>
    <property type="match status" value="1"/>
</dbReference>
<sequence>MSSPTGATYPPALDDARERERLVQVVKDWSIANGLAVRPPPAIAANDAEGILAMNAPVTLFPSPFPKSCFDDARAIQAQYNELYARISQDEEFLGGLVQEVAGGDEFIGHLWNVHLRVKEEGYVQNLALGLFRSDYMVHQDGDNLQIKQVEFNTIASSFGGLSAQTSLLHKHLAQTEYPLLTEPIPQSSFELPANGSTNGLAAGLGAAFHAYGKSDLGHPTCVIFLVQDGERNIFDQRHLEYALQADSIPVFRLPFSQILTHTNIAPSSSRRQLLYHLPHNPTRTFEVAVAYLRAGYGPDDYTVPSAWEARYQIERSAAIACPSVLTQLAGMKKVQQVLATPSSTPSSGPSSDPTPAALRRLVPSAAAAASLHRTFTNIYPMDALSPAGLAARALATDPARCQKYVLKPQREGGGNNVYRAAIPAHLARTPAEHWASYILMELITPPPVANTILRNGVLEHGGVICELGVYGTCLWDQGSGEVLRNEEAGYLLRTKGDQSEEGGVAAGFGCMDSVRLV</sequence>
<keyword evidence="4 10" id="KW-0436">Ligase</keyword>
<evidence type="ECO:0000259" key="14">
    <source>
        <dbReference type="Pfam" id="PF03199"/>
    </source>
</evidence>
<feature type="binding site" evidence="11">
    <location>
        <begin position="408"/>
        <end position="417"/>
    </location>
    <ligand>
        <name>ATP</name>
        <dbReference type="ChEBI" id="CHEBI:30616"/>
    </ligand>
</feature>
<evidence type="ECO:0000256" key="11">
    <source>
        <dbReference type="PIRSR" id="PIRSR001558-1"/>
    </source>
</evidence>
<keyword evidence="9 10" id="KW-0460">Magnesium</keyword>
<dbReference type="Pfam" id="PF03199">
    <property type="entry name" value="GSH_synthase"/>
    <property type="match status" value="1"/>
</dbReference>
<feature type="binding site" evidence="11">
    <location>
        <position position="502"/>
    </location>
    <ligand>
        <name>ATP</name>
        <dbReference type="ChEBI" id="CHEBI:30616"/>
    </ligand>
</feature>
<gene>
    <name evidence="15" type="ORF">BT67DRAFT_482670</name>
</gene>
<feature type="binding site" evidence="11">
    <location>
        <position position="419"/>
    </location>
    <ligand>
        <name>ATP</name>
        <dbReference type="ChEBI" id="CHEBI:30616"/>
    </ligand>
</feature>
<name>A0AAN6UR08_9PEZI</name>
<protein>
    <recommendedName>
        <fullName evidence="10">Glutathione synthetase</fullName>
        <shortName evidence="10">GSH-S</shortName>
        <ecNumber evidence="10">6.3.2.3</ecNumber>
    </recommendedName>
</protein>
<evidence type="ECO:0000256" key="7">
    <source>
        <dbReference type="ARBA" id="ARBA00022741"/>
    </source>
</evidence>
<comment type="pathway">
    <text evidence="1 10">Sulfur metabolism; glutathione biosynthesis; glutathione from L-cysteine and L-glutamate: step 2/2.</text>
</comment>
<dbReference type="GO" id="GO:0005829">
    <property type="term" value="C:cytosol"/>
    <property type="evidence" value="ECO:0007669"/>
    <property type="project" value="TreeGrafter"/>
</dbReference>
<evidence type="ECO:0000256" key="9">
    <source>
        <dbReference type="ARBA" id="ARBA00022842"/>
    </source>
</evidence>
<keyword evidence="6 10" id="KW-0479">Metal-binding</keyword>
<keyword evidence="7 10" id="KW-0547">Nucleotide-binding</keyword>
<dbReference type="InterPro" id="IPR005615">
    <property type="entry name" value="Glutathione_synthase"/>
</dbReference>
<feature type="binding site" evidence="13">
    <location>
        <begin position="505"/>
        <end position="506"/>
    </location>
    <ligand>
        <name>substrate</name>
    </ligand>
</feature>
<dbReference type="GO" id="GO:0004363">
    <property type="term" value="F:glutathione synthase activity"/>
    <property type="evidence" value="ECO:0007669"/>
    <property type="project" value="UniProtKB-UniRule"/>
</dbReference>